<evidence type="ECO:0000313" key="2">
    <source>
        <dbReference type="EMBL" id="CAG5116296.1"/>
    </source>
</evidence>
<evidence type="ECO:0000256" key="1">
    <source>
        <dbReference type="SAM" id="Phobius"/>
    </source>
</evidence>
<keyword evidence="1" id="KW-0812">Transmembrane</keyword>
<dbReference type="AlphaFoldDB" id="A0A8S3YPM1"/>
<name>A0A8S3YPM1_9EUPU</name>
<keyword evidence="1" id="KW-1133">Transmembrane helix</keyword>
<dbReference type="OrthoDB" id="6095629at2759"/>
<protein>
    <submittedName>
        <fullName evidence="2">Uncharacterized protein</fullName>
    </submittedName>
</protein>
<feature type="non-terminal residue" evidence="2">
    <location>
        <position position="1"/>
    </location>
</feature>
<organism evidence="2 3">
    <name type="scientific">Candidula unifasciata</name>
    <dbReference type="NCBI Taxonomy" id="100452"/>
    <lineage>
        <taxon>Eukaryota</taxon>
        <taxon>Metazoa</taxon>
        <taxon>Spiralia</taxon>
        <taxon>Lophotrochozoa</taxon>
        <taxon>Mollusca</taxon>
        <taxon>Gastropoda</taxon>
        <taxon>Heterobranchia</taxon>
        <taxon>Euthyneura</taxon>
        <taxon>Panpulmonata</taxon>
        <taxon>Eupulmonata</taxon>
        <taxon>Stylommatophora</taxon>
        <taxon>Helicina</taxon>
        <taxon>Helicoidea</taxon>
        <taxon>Geomitridae</taxon>
        <taxon>Candidula</taxon>
    </lineage>
</organism>
<keyword evidence="1" id="KW-0472">Membrane</keyword>
<sequence>PFHFLDGFENRLAYAISFGTATGTVVSLATSENEFEMPLWAKALYVYFQAMIGCLRCFPLFACLTTRYKAAGASLCILYSCLCLSLSVVETVQTTSSLTFNNWVTERNSTVIQDFLKTFFIMGVLPNLTYYLVLIIYCCNILYQCYRSQVYFHKQRESMVKLHQEDHVRWVFHKFTLPHRGQSQSSQDPSQRFTDQM</sequence>
<dbReference type="EMBL" id="CAJHNH020000232">
    <property type="protein sequence ID" value="CAG5116296.1"/>
    <property type="molecule type" value="Genomic_DNA"/>
</dbReference>
<feature type="transmembrane region" description="Helical" evidence="1">
    <location>
        <begin position="12"/>
        <end position="31"/>
    </location>
</feature>
<dbReference type="Proteomes" id="UP000678393">
    <property type="component" value="Unassembled WGS sequence"/>
</dbReference>
<proteinExistence type="predicted"/>
<feature type="transmembrane region" description="Helical" evidence="1">
    <location>
        <begin position="128"/>
        <end position="146"/>
    </location>
</feature>
<keyword evidence="3" id="KW-1185">Reference proteome</keyword>
<evidence type="ECO:0000313" key="3">
    <source>
        <dbReference type="Proteomes" id="UP000678393"/>
    </source>
</evidence>
<gene>
    <name evidence="2" type="ORF">CUNI_LOCUS1854</name>
</gene>
<reference evidence="2" key="1">
    <citation type="submission" date="2021-04" db="EMBL/GenBank/DDBJ databases">
        <authorList>
            <consortium name="Molecular Ecology Group"/>
        </authorList>
    </citation>
    <scope>NUCLEOTIDE SEQUENCE</scope>
</reference>
<feature type="transmembrane region" description="Helical" evidence="1">
    <location>
        <begin position="43"/>
        <end position="64"/>
    </location>
</feature>
<feature type="transmembrane region" description="Helical" evidence="1">
    <location>
        <begin position="71"/>
        <end position="89"/>
    </location>
</feature>
<comment type="caution">
    <text evidence="2">The sequence shown here is derived from an EMBL/GenBank/DDBJ whole genome shotgun (WGS) entry which is preliminary data.</text>
</comment>
<accession>A0A8S3YPM1</accession>